<evidence type="ECO:0000313" key="3">
    <source>
        <dbReference type="Proteomes" id="UP001210339"/>
    </source>
</evidence>
<feature type="domain" description="SnoaL-like" evidence="1">
    <location>
        <begin position="4"/>
        <end position="97"/>
    </location>
</feature>
<protein>
    <submittedName>
        <fullName evidence="2">Nuclear transport factor 2 family protein</fullName>
    </submittedName>
</protein>
<dbReference type="EMBL" id="CP115667">
    <property type="protein sequence ID" value="WBW49743.1"/>
    <property type="molecule type" value="Genomic_DNA"/>
</dbReference>
<evidence type="ECO:0000259" key="1">
    <source>
        <dbReference type="Pfam" id="PF12680"/>
    </source>
</evidence>
<organism evidence="2 3">
    <name type="scientific">Peptoniphilus equinus</name>
    <dbReference type="NCBI Taxonomy" id="3016343"/>
    <lineage>
        <taxon>Bacteria</taxon>
        <taxon>Bacillati</taxon>
        <taxon>Bacillota</taxon>
        <taxon>Tissierellia</taxon>
        <taxon>Tissierellales</taxon>
        <taxon>Peptoniphilaceae</taxon>
        <taxon>Peptoniphilus</taxon>
    </lineage>
</organism>
<evidence type="ECO:0000313" key="2">
    <source>
        <dbReference type="EMBL" id="WBW49743.1"/>
    </source>
</evidence>
<reference evidence="2 3" key="1">
    <citation type="submission" date="2023-01" db="EMBL/GenBank/DDBJ databases">
        <authorList>
            <person name="Lee S.H."/>
            <person name="Jung H.S."/>
            <person name="Yun J.U."/>
        </authorList>
    </citation>
    <scope>NUCLEOTIDE SEQUENCE [LARGE SCALE GENOMIC DNA]</scope>
    <source>
        <strain evidence="2 3">CBA3646</strain>
    </source>
</reference>
<dbReference type="Proteomes" id="UP001210339">
    <property type="component" value="Chromosome"/>
</dbReference>
<accession>A0ABY7QSH4</accession>
<dbReference type="SUPFAM" id="SSF54427">
    <property type="entry name" value="NTF2-like"/>
    <property type="match status" value="1"/>
</dbReference>
<dbReference type="InterPro" id="IPR032710">
    <property type="entry name" value="NTF2-like_dom_sf"/>
</dbReference>
<dbReference type="Gene3D" id="3.10.450.50">
    <property type="match status" value="1"/>
</dbReference>
<proteinExistence type="predicted"/>
<dbReference type="Pfam" id="PF12680">
    <property type="entry name" value="SnoaL_2"/>
    <property type="match status" value="1"/>
</dbReference>
<sequence>MNIQQFWSDILAQRADEIREYFHADAYVNWHCSNENFTVDEFIRANCEYPGDWDGEVEKIVTTDDMIITATQVYPKDRSPSFHVTSFIKLKDDKIVAMDEYWADDGEAPKWRQDMKIGRKITASYK</sequence>
<dbReference type="RefSeq" id="WP_271191274.1">
    <property type="nucleotide sequence ID" value="NZ_CP115667.1"/>
</dbReference>
<keyword evidence="3" id="KW-1185">Reference proteome</keyword>
<name>A0ABY7QSH4_9FIRM</name>
<dbReference type="InterPro" id="IPR037401">
    <property type="entry name" value="SnoaL-like"/>
</dbReference>
<gene>
    <name evidence="2" type="ORF">O6R05_07000</name>
</gene>